<feature type="transmembrane region" description="Helical" evidence="7">
    <location>
        <begin position="38"/>
        <end position="60"/>
    </location>
</feature>
<dbReference type="Pfam" id="PF00528">
    <property type="entry name" value="BPD_transp_1"/>
    <property type="match status" value="1"/>
</dbReference>
<dbReference type="InterPro" id="IPR050366">
    <property type="entry name" value="BP-dependent_transpt_permease"/>
</dbReference>
<dbReference type="Gene3D" id="1.10.3720.10">
    <property type="entry name" value="MetI-like"/>
    <property type="match status" value="1"/>
</dbReference>
<feature type="transmembrane region" description="Helical" evidence="7">
    <location>
        <begin position="166"/>
        <end position="186"/>
    </location>
</feature>
<feature type="transmembrane region" description="Helical" evidence="7">
    <location>
        <begin position="139"/>
        <end position="160"/>
    </location>
</feature>
<dbReference type="CDD" id="cd06261">
    <property type="entry name" value="TM_PBP2"/>
    <property type="match status" value="1"/>
</dbReference>
<protein>
    <submittedName>
        <fullName evidence="10">ABC-type dipeptide/oligopeptide/nickel transport system permease subunit</fullName>
    </submittedName>
</protein>
<dbReference type="EMBL" id="JAUSTP010000003">
    <property type="protein sequence ID" value="MDQ0189015.1"/>
    <property type="molecule type" value="Genomic_DNA"/>
</dbReference>
<evidence type="ECO:0000313" key="11">
    <source>
        <dbReference type="Proteomes" id="UP001232973"/>
    </source>
</evidence>
<dbReference type="PANTHER" id="PTHR43386:SF1">
    <property type="entry name" value="D,D-DIPEPTIDE TRANSPORT SYSTEM PERMEASE PROTEIN DDPC-RELATED"/>
    <property type="match status" value="1"/>
</dbReference>
<keyword evidence="4 7" id="KW-0812">Transmembrane</keyword>
<dbReference type="InterPro" id="IPR025966">
    <property type="entry name" value="OppC_N"/>
</dbReference>
<evidence type="ECO:0000256" key="6">
    <source>
        <dbReference type="ARBA" id="ARBA00023136"/>
    </source>
</evidence>
<dbReference type="PANTHER" id="PTHR43386">
    <property type="entry name" value="OLIGOPEPTIDE TRANSPORT SYSTEM PERMEASE PROTEIN APPC"/>
    <property type="match status" value="1"/>
</dbReference>
<feature type="region of interest" description="Disordered" evidence="8">
    <location>
        <begin position="1"/>
        <end position="21"/>
    </location>
</feature>
<feature type="transmembrane region" description="Helical" evidence="7">
    <location>
        <begin position="275"/>
        <end position="293"/>
    </location>
</feature>
<evidence type="ECO:0000256" key="8">
    <source>
        <dbReference type="SAM" id="MobiDB-lite"/>
    </source>
</evidence>
<comment type="subcellular location">
    <subcellularLocation>
        <location evidence="1 7">Cell membrane</location>
        <topology evidence="1 7">Multi-pass membrane protein</topology>
    </subcellularLocation>
</comment>
<organism evidence="10 11">
    <name type="scientific">Alicyclobacillus cycloheptanicus</name>
    <dbReference type="NCBI Taxonomy" id="1457"/>
    <lineage>
        <taxon>Bacteria</taxon>
        <taxon>Bacillati</taxon>
        <taxon>Bacillota</taxon>
        <taxon>Bacilli</taxon>
        <taxon>Bacillales</taxon>
        <taxon>Alicyclobacillaceae</taxon>
        <taxon>Alicyclobacillus</taxon>
    </lineage>
</organism>
<feature type="transmembrane region" description="Helical" evidence="7">
    <location>
        <begin position="212"/>
        <end position="231"/>
    </location>
</feature>
<name>A0ABT9XFH1_9BACL</name>
<keyword evidence="11" id="KW-1185">Reference proteome</keyword>
<dbReference type="SUPFAM" id="SSF161098">
    <property type="entry name" value="MetI-like"/>
    <property type="match status" value="1"/>
</dbReference>
<dbReference type="PROSITE" id="PS50928">
    <property type="entry name" value="ABC_TM1"/>
    <property type="match status" value="1"/>
</dbReference>
<comment type="caution">
    <text evidence="10">The sequence shown here is derived from an EMBL/GenBank/DDBJ whole genome shotgun (WGS) entry which is preliminary data.</text>
</comment>
<dbReference type="Proteomes" id="UP001232973">
    <property type="component" value="Unassembled WGS sequence"/>
</dbReference>
<evidence type="ECO:0000259" key="9">
    <source>
        <dbReference type="PROSITE" id="PS50928"/>
    </source>
</evidence>
<evidence type="ECO:0000256" key="7">
    <source>
        <dbReference type="RuleBase" id="RU363032"/>
    </source>
</evidence>
<evidence type="ECO:0000256" key="1">
    <source>
        <dbReference type="ARBA" id="ARBA00004651"/>
    </source>
</evidence>
<dbReference type="InterPro" id="IPR000515">
    <property type="entry name" value="MetI-like"/>
</dbReference>
<gene>
    <name evidence="10" type="ORF">J2S03_000829</name>
</gene>
<evidence type="ECO:0000256" key="4">
    <source>
        <dbReference type="ARBA" id="ARBA00022692"/>
    </source>
</evidence>
<evidence type="ECO:0000256" key="3">
    <source>
        <dbReference type="ARBA" id="ARBA00022475"/>
    </source>
</evidence>
<keyword evidence="6 7" id="KW-0472">Membrane</keyword>
<dbReference type="InterPro" id="IPR035906">
    <property type="entry name" value="MetI-like_sf"/>
</dbReference>
<keyword evidence="2 7" id="KW-0813">Transport</keyword>
<comment type="similarity">
    <text evidence="7">Belongs to the binding-protein-dependent transport system permease family.</text>
</comment>
<keyword evidence="5 7" id="KW-1133">Transmembrane helix</keyword>
<feature type="transmembrane region" description="Helical" evidence="7">
    <location>
        <begin position="106"/>
        <end position="132"/>
    </location>
</feature>
<reference evidence="10 11" key="1">
    <citation type="submission" date="2023-07" db="EMBL/GenBank/DDBJ databases">
        <title>Genomic Encyclopedia of Type Strains, Phase IV (KMG-IV): sequencing the most valuable type-strain genomes for metagenomic binning, comparative biology and taxonomic classification.</title>
        <authorList>
            <person name="Goeker M."/>
        </authorList>
    </citation>
    <scope>NUCLEOTIDE SEQUENCE [LARGE SCALE GENOMIC DNA]</scope>
    <source>
        <strain evidence="10 11">DSM 4006</strain>
    </source>
</reference>
<dbReference type="RefSeq" id="WP_274456395.1">
    <property type="nucleotide sequence ID" value="NZ_CP067097.1"/>
</dbReference>
<evidence type="ECO:0000256" key="2">
    <source>
        <dbReference type="ARBA" id="ARBA00022448"/>
    </source>
</evidence>
<dbReference type="Pfam" id="PF12911">
    <property type="entry name" value="OppC_N"/>
    <property type="match status" value="1"/>
</dbReference>
<accession>A0ABT9XFH1</accession>
<feature type="domain" description="ABC transmembrane type-1" evidence="9">
    <location>
        <begin position="104"/>
        <end position="293"/>
    </location>
</feature>
<keyword evidence="3" id="KW-1003">Cell membrane</keyword>
<evidence type="ECO:0000313" key="10">
    <source>
        <dbReference type="EMBL" id="MDQ0189015.1"/>
    </source>
</evidence>
<evidence type="ECO:0000256" key="5">
    <source>
        <dbReference type="ARBA" id="ARBA00022989"/>
    </source>
</evidence>
<sequence>MAMVHTEIPSMPPAPATPASTNKTFGQRLWKSMKDFPMLYIGAFIVLLMVVVAVFAPVFAPHNPDAVFSQGITAQGTPVGPSKMFPLGTDGNGRDVLSRIIYGTRVSLTVGIVSAIINLVVGTFVGLLAGFYGKWVDNVLMRVVDVVLAFPFLLLAMAMVSVLGPSMWNILLVLGITGWGTMARLVRGQVLAMREYEYVQAERALGASGLRIMLRVILPNLFGTAVVFSMLNVGNNILTEAALSFLGIGIQPPTPSWGNMIEGAMQTYQYAPWTIWFPGLAVIIAVLGFNLLGDGLRDILDPRNTQH</sequence>
<proteinExistence type="inferred from homology"/>